<feature type="domain" description="Ribonucleotide reductase large subunit C-terminal" evidence="14">
    <location>
        <begin position="198"/>
        <end position="772"/>
    </location>
</feature>
<evidence type="ECO:0000256" key="1">
    <source>
        <dbReference type="ARBA" id="ARBA00001922"/>
    </source>
</evidence>
<evidence type="ECO:0000259" key="16">
    <source>
        <dbReference type="Pfam" id="PF12637"/>
    </source>
</evidence>
<dbReference type="KEGG" id="xdi:EZH22_23115"/>
<evidence type="ECO:0000313" key="17">
    <source>
        <dbReference type="EMBL" id="QRG05885.1"/>
    </source>
</evidence>
<comment type="similarity">
    <text evidence="2 13">Belongs to the ribonucleoside diphosphate reductase class-2 family.</text>
</comment>
<evidence type="ECO:0000256" key="10">
    <source>
        <dbReference type="ARBA" id="ARBA00023285"/>
    </source>
</evidence>
<dbReference type="Pfam" id="PF08471">
    <property type="entry name" value="Ribonuc_red_2_N"/>
    <property type="match status" value="1"/>
</dbReference>
<dbReference type="EC" id="1.17.4.1" evidence="3 13"/>
<accession>A0A974PMU4</accession>
<comment type="function">
    <text evidence="11 13">Catalyzes the reduction of ribonucleotides to deoxyribonucleotides. May function to provide a pool of deoxyribonucleotide precursors for DNA repair during oxygen limitation and/or for immediate growth after restoration of oxygen.</text>
</comment>
<evidence type="ECO:0000313" key="18">
    <source>
        <dbReference type="Proteomes" id="UP000596427"/>
    </source>
</evidence>
<dbReference type="InterPro" id="IPR029072">
    <property type="entry name" value="YebC-like"/>
</dbReference>
<feature type="domain" description="Ribonucleotide reductase large subunit C-terminal" evidence="14">
    <location>
        <begin position="830"/>
        <end position="912"/>
    </location>
</feature>
<dbReference type="EMBL" id="CP063362">
    <property type="protein sequence ID" value="QRG05885.1"/>
    <property type="molecule type" value="Genomic_DNA"/>
</dbReference>
<gene>
    <name evidence="17" type="ORF">EZH22_23115</name>
</gene>
<dbReference type="InterPro" id="IPR013344">
    <property type="entry name" value="RNR_NrdJ/NrdZ"/>
</dbReference>
<dbReference type="Gene3D" id="3.20.70.20">
    <property type="match status" value="3"/>
</dbReference>
<dbReference type="SUPFAM" id="SSF75625">
    <property type="entry name" value="YebC-like"/>
    <property type="match status" value="1"/>
</dbReference>
<evidence type="ECO:0000259" key="14">
    <source>
        <dbReference type="Pfam" id="PF02867"/>
    </source>
</evidence>
<evidence type="ECO:0000256" key="11">
    <source>
        <dbReference type="ARBA" id="ARBA00025437"/>
    </source>
</evidence>
<keyword evidence="18" id="KW-1185">Reference proteome</keyword>
<dbReference type="AlphaFoldDB" id="A0A974PMU4"/>
<evidence type="ECO:0000256" key="3">
    <source>
        <dbReference type="ARBA" id="ARBA00012274"/>
    </source>
</evidence>
<evidence type="ECO:0000256" key="5">
    <source>
        <dbReference type="ARBA" id="ARBA00022628"/>
    </source>
</evidence>
<evidence type="ECO:0000256" key="4">
    <source>
        <dbReference type="ARBA" id="ARBA00014409"/>
    </source>
</evidence>
<dbReference type="GO" id="GO:0004748">
    <property type="term" value="F:ribonucleoside-diphosphate reductase activity, thioredoxin disulfide as acceptor"/>
    <property type="evidence" value="ECO:0007669"/>
    <property type="project" value="UniProtKB-EC"/>
</dbReference>
<evidence type="ECO:0000256" key="8">
    <source>
        <dbReference type="ARBA" id="ARBA00023002"/>
    </source>
</evidence>
<dbReference type="FunFam" id="3.20.70.20:FF:000016">
    <property type="entry name" value="Vitamin B12-dependent ribonucleotide reductase"/>
    <property type="match status" value="1"/>
</dbReference>
<keyword evidence="10 13" id="KW-0170">Cobalt</keyword>
<keyword evidence="9" id="KW-1015">Disulfide bond</keyword>
<dbReference type="InterPro" id="IPR024434">
    <property type="entry name" value="TSCPD_dom"/>
</dbReference>
<dbReference type="GO" id="GO:0050897">
    <property type="term" value="F:cobalt ion binding"/>
    <property type="evidence" value="ECO:0007669"/>
    <property type="project" value="InterPro"/>
</dbReference>
<keyword evidence="8 13" id="KW-0560">Oxidoreductase</keyword>
<keyword evidence="5 13" id="KW-0846">Cobalamin</keyword>
<dbReference type="InterPro" id="IPR050862">
    <property type="entry name" value="RdRp_reductase_class-2"/>
</dbReference>
<dbReference type="PANTHER" id="PTHR43371:SF1">
    <property type="entry name" value="RIBONUCLEOSIDE-DIPHOSPHATE REDUCTASE"/>
    <property type="match status" value="1"/>
</dbReference>
<dbReference type="GO" id="GO:0031419">
    <property type="term" value="F:cobalamin binding"/>
    <property type="evidence" value="ECO:0007669"/>
    <property type="project" value="UniProtKB-KW"/>
</dbReference>
<comment type="catalytic activity">
    <reaction evidence="12 13">
        <text>a 2'-deoxyribonucleoside 5'-diphosphate + [thioredoxin]-disulfide + H2O = a ribonucleoside 5'-diphosphate + [thioredoxin]-dithiol</text>
        <dbReference type="Rhea" id="RHEA:23252"/>
        <dbReference type="Rhea" id="RHEA-COMP:10698"/>
        <dbReference type="Rhea" id="RHEA-COMP:10700"/>
        <dbReference type="ChEBI" id="CHEBI:15377"/>
        <dbReference type="ChEBI" id="CHEBI:29950"/>
        <dbReference type="ChEBI" id="CHEBI:50058"/>
        <dbReference type="ChEBI" id="CHEBI:57930"/>
        <dbReference type="ChEBI" id="CHEBI:73316"/>
        <dbReference type="EC" id="1.17.4.1"/>
    </reaction>
</comment>
<dbReference type="PANTHER" id="PTHR43371">
    <property type="entry name" value="VITAMIN B12-DEPENDENT RIBONUCLEOTIDE REDUCTASE"/>
    <property type="match status" value="1"/>
</dbReference>
<comment type="cofactor">
    <cofactor evidence="1 13">
        <name>adenosylcob(III)alamin</name>
        <dbReference type="ChEBI" id="CHEBI:18408"/>
    </cofactor>
</comment>
<protein>
    <recommendedName>
        <fullName evidence="4 13">Vitamin B12-dependent ribonucleotide reductase</fullName>
        <ecNumber evidence="3 13">1.17.4.1</ecNumber>
    </recommendedName>
</protein>
<dbReference type="GO" id="GO:0071897">
    <property type="term" value="P:DNA biosynthetic process"/>
    <property type="evidence" value="ECO:0007669"/>
    <property type="project" value="UniProtKB-KW"/>
</dbReference>
<dbReference type="InterPro" id="IPR000788">
    <property type="entry name" value="RNR_lg_C"/>
</dbReference>
<dbReference type="CDD" id="cd02888">
    <property type="entry name" value="RNR_II_dimer"/>
    <property type="match status" value="1"/>
</dbReference>
<evidence type="ECO:0000256" key="2">
    <source>
        <dbReference type="ARBA" id="ARBA00007405"/>
    </source>
</evidence>
<evidence type="ECO:0000256" key="9">
    <source>
        <dbReference type="ARBA" id="ARBA00023157"/>
    </source>
</evidence>
<dbReference type="SUPFAM" id="SSF51998">
    <property type="entry name" value="PFL-like glycyl radical enzymes"/>
    <property type="match status" value="1"/>
</dbReference>
<feature type="domain" description="TSCPD" evidence="16">
    <location>
        <begin position="975"/>
        <end position="1079"/>
    </location>
</feature>
<reference evidence="17 18" key="1">
    <citation type="submission" date="2020-10" db="EMBL/GenBank/DDBJ databases">
        <title>Degradation of 1,4-Dioxane by Xanthobacter sp. YN2, via a Novel Group-2 Soluble Di-Iron Monooxygenase.</title>
        <authorList>
            <person name="Ma F."/>
            <person name="Wang Y."/>
            <person name="Yang J."/>
            <person name="Guo H."/>
            <person name="Su D."/>
            <person name="Yu L."/>
        </authorList>
    </citation>
    <scope>NUCLEOTIDE SEQUENCE [LARGE SCALE GENOMIC DNA]</scope>
    <source>
        <strain evidence="17 18">YN2</strain>
    </source>
</reference>
<name>A0A974PMU4_9HYPH</name>
<dbReference type="FunFam" id="3.20.70.20:FF:000017">
    <property type="entry name" value="Vitamin B12-dependent ribonucleotide reductase"/>
    <property type="match status" value="1"/>
</dbReference>
<feature type="domain" description="Ribonucleotide reductase class II vitamin B12-dependent N-terminal" evidence="15">
    <location>
        <begin position="22"/>
        <end position="147"/>
    </location>
</feature>
<dbReference type="NCBIfam" id="NF005736">
    <property type="entry name" value="PRK07562.1"/>
    <property type="match status" value="1"/>
</dbReference>
<sequence>MRVERRYTQEGRSPYADIPFRETVSEIRNPDGSVVFRQEGIEVPAQFSQVASDILAQKYFRKAGVPARLKKVEENSVPSFLWRSVPDEAALAALPEKERVVGEISAKQVFDRLAGTWTYWGWKGGYFDGEADAQAFFDEHRYMLAMQMAAPNSPQWFNTGLFWAYGIDGPGQGHFYVDHETGALQASTSAYEHPQPHACFIQSVSDDLVSDGGIMDLWVREARLFKYGSGTGSNFSALRGEGERLSGGGRSSGLMSFLKIGDRAAGAIKSGGTTRRAAKMVVVDADHPDIEAYVDWKVIEEQKVAALVTGSRLNAKHLKAVLKACVNCEGEGDSCFEPEKNPALKREIKAARKAGVADAAIRRVIQYARQGYKDIDVAIYDTDWDGEAYITVAGQNSNNSVRVTDDFLRAVEADEDWQLIRRTDGKVAKTVKARELWEKIGAAAWHCADPGIQFHTTVNDWHTCPAAGEIRASNPCSEYMFLDDTACNLASLNLLQFRDAEKRFDVESYEHAVRLWTVVLEISVLMAQFPSRRIAELSYEYRTLGLGYANIGGLLMSSGISYDSPQGRAICGALSAIMTGVCYATSAEMAAELGPFPAYSANAQSMLRVVRNHRRAAHGLADGYEGLSIAPVPLDHVSCPDMRLVAHATAAWDKALALGEHHGYRNAQVSVIAPTGTIGLVMDCDTTGIEPDFALVKFKKLAGGGYFKIINRAVPEALRALGYGEADIAEIEAYAVGHGSLAQAPAINHSTLRAKGFDDAAIAKAEAAVKTAFDIKFAFNRWTFGEEFLAQALGVPAAQLADPKFDLLGFLGFSKADIDAANVHVCGAMTLEGAPLLKPQHLPVFDCASPCGRIGKRYLSVESHIRMMAAAQPFISGAISKTINMPNDASVEDCKAAYLLSWRLALKANALYRDGSKLSQPLNAQLVADEEDEDDAVEALVAQPNAARAATVTEKIVERVVERIVEHRVREREKMPDRRKGYTQKAVVGGHKVYLRTGEYDDGRLGEIFIDMHKEGAALRSLLNNFAIAISLGLQYGVPLEEYVDAFTFTRFEPAGPVQGNDTIKYATSMLDYVFRELAVSYLGRNDLGHVDPHETGFDALGKGVDEGKAPNPANRVVSKGLVRGKTVNLLAAQPVSTEPRSGTDNVTVLRARTDGATALKTDTVELKEPTPEVEELEAAVESLMEKTLPWSATARKAEARAEARAKGYEGEACPECMNFTMVRNGTCLKCDTCGGTTGCS</sequence>
<evidence type="ECO:0000256" key="6">
    <source>
        <dbReference type="ARBA" id="ARBA00022634"/>
    </source>
</evidence>
<evidence type="ECO:0000256" key="7">
    <source>
        <dbReference type="ARBA" id="ARBA00022741"/>
    </source>
</evidence>
<dbReference type="InterPro" id="IPR013678">
    <property type="entry name" value="RNR_2_N"/>
</dbReference>
<evidence type="ECO:0000256" key="12">
    <source>
        <dbReference type="ARBA" id="ARBA00047754"/>
    </source>
</evidence>
<evidence type="ECO:0000259" key="15">
    <source>
        <dbReference type="Pfam" id="PF08471"/>
    </source>
</evidence>
<dbReference type="Pfam" id="PF02867">
    <property type="entry name" value="Ribonuc_red_lgC"/>
    <property type="match status" value="2"/>
</dbReference>
<keyword evidence="7 13" id="KW-0547">Nucleotide-binding</keyword>
<dbReference type="Pfam" id="PF12637">
    <property type="entry name" value="TSCPD"/>
    <property type="match status" value="1"/>
</dbReference>
<dbReference type="GO" id="GO:0000166">
    <property type="term" value="F:nucleotide binding"/>
    <property type="evidence" value="ECO:0007669"/>
    <property type="project" value="UniProtKB-KW"/>
</dbReference>
<dbReference type="NCBIfam" id="TIGR02504">
    <property type="entry name" value="NrdJ_Z"/>
    <property type="match status" value="1"/>
</dbReference>
<evidence type="ECO:0000256" key="13">
    <source>
        <dbReference type="RuleBase" id="RU364064"/>
    </source>
</evidence>
<keyword evidence="6 13" id="KW-0237">DNA synthesis</keyword>
<proteinExistence type="inferred from homology"/>
<dbReference type="Proteomes" id="UP000596427">
    <property type="component" value="Chromosome"/>
</dbReference>
<dbReference type="RefSeq" id="WP_203192760.1">
    <property type="nucleotide sequence ID" value="NZ_CP063362.1"/>
</dbReference>
<organism evidence="17 18">
    <name type="scientific">Xanthobacter dioxanivorans</name>
    <dbReference type="NCBI Taxonomy" id="2528964"/>
    <lineage>
        <taxon>Bacteria</taxon>
        <taxon>Pseudomonadati</taxon>
        <taxon>Pseudomonadota</taxon>
        <taxon>Alphaproteobacteria</taxon>
        <taxon>Hyphomicrobiales</taxon>
        <taxon>Xanthobacteraceae</taxon>
        <taxon>Xanthobacter</taxon>
    </lineage>
</organism>